<sequence length="296" mass="32930">MRTRQGSQPSRHFSSITERSLRRTSGEMLSDPTTGHSNRGVDSPWNRWLGVDLPLMTWFEQSAQKQVRELFAHAVKGYAAIQPANLTLDAFPWHNLPKDSVVVDVAGGVGWASLILARAHPHLRFVIEDQAQVVSHGNEIWERESPEAITSGRVHFEVHDLFAPQPVRDASIFLMRLVLHDWHFNDARKILRHLRAAATPDTVLVILDHILPYACAAGDAADADAAPPPLLPNYGAANALGYGTDILLMTVVNALERTRPDFERVLESAGWRLQRVVHIEGARGFFLPIHAVPIAE</sequence>
<dbReference type="Proteomes" id="UP000623467">
    <property type="component" value="Unassembled WGS sequence"/>
</dbReference>
<keyword evidence="1" id="KW-0489">Methyltransferase</keyword>
<protein>
    <recommendedName>
        <fullName evidence="5">O-methyltransferase C-terminal domain-containing protein</fullName>
    </recommendedName>
</protein>
<dbReference type="SUPFAM" id="SSF53335">
    <property type="entry name" value="S-adenosyl-L-methionine-dependent methyltransferases"/>
    <property type="match status" value="1"/>
</dbReference>
<evidence type="ECO:0000256" key="3">
    <source>
        <dbReference type="ARBA" id="ARBA00022691"/>
    </source>
</evidence>
<dbReference type="InterPro" id="IPR029063">
    <property type="entry name" value="SAM-dependent_MTases_sf"/>
</dbReference>
<dbReference type="EMBL" id="JACAZH010000003">
    <property type="protein sequence ID" value="KAF7373911.1"/>
    <property type="molecule type" value="Genomic_DNA"/>
</dbReference>
<comment type="caution">
    <text evidence="6">The sequence shown here is derived from an EMBL/GenBank/DDBJ whole genome shotgun (WGS) entry which is preliminary data.</text>
</comment>
<evidence type="ECO:0000256" key="2">
    <source>
        <dbReference type="ARBA" id="ARBA00022679"/>
    </source>
</evidence>
<evidence type="ECO:0000256" key="1">
    <source>
        <dbReference type="ARBA" id="ARBA00022603"/>
    </source>
</evidence>
<evidence type="ECO:0000313" key="7">
    <source>
        <dbReference type="Proteomes" id="UP000623467"/>
    </source>
</evidence>
<dbReference type="PANTHER" id="PTHR43712">
    <property type="entry name" value="PUTATIVE (AFU_ORTHOLOGUE AFUA_4G14580)-RELATED"/>
    <property type="match status" value="1"/>
</dbReference>
<dbReference type="OrthoDB" id="2410195at2759"/>
<keyword evidence="2" id="KW-0808">Transferase</keyword>
<dbReference type="InterPro" id="IPR016461">
    <property type="entry name" value="COMT-like"/>
</dbReference>
<organism evidence="6 7">
    <name type="scientific">Mycena sanguinolenta</name>
    <dbReference type="NCBI Taxonomy" id="230812"/>
    <lineage>
        <taxon>Eukaryota</taxon>
        <taxon>Fungi</taxon>
        <taxon>Dikarya</taxon>
        <taxon>Basidiomycota</taxon>
        <taxon>Agaricomycotina</taxon>
        <taxon>Agaricomycetes</taxon>
        <taxon>Agaricomycetidae</taxon>
        <taxon>Agaricales</taxon>
        <taxon>Marasmiineae</taxon>
        <taxon>Mycenaceae</taxon>
        <taxon>Mycena</taxon>
    </lineage>
</organism>
<dbReference type="InterPro" id="IPR001077">
    <property type="entry name" value="COMT_C"/>
</dbReference>
<gene>
    <name evidence="6" type="ORF">MSAN_00603500</name>
</gene>
<dbReference type="AlphaFoldDB" id="A0A8H6ZCT2"/>
<reference evidence="6" key="1">
    <citation type="submission" date="2020-05" db="EMBL/GenBank/DDBJ databases">
        <title>Mycena genomes resolve the evolution of fungal bioluminescence.</title>
        <authorList>
            <person name="Tsai I.J."/>
        </authorList>
    </citation>
    <scope>NUCLEOTIDE SEQUENCE</scope>
    <source>
        <strain evidence="6">160909Yilan</strain>
    </source>
</reference>
<evidence type="ECO:0000313" key="6">
    <source>
        <dbReference type="EMBL" id="KAF7373911.1"/>
    </source>
</evidence>
<proteinExistence type="predicted"/>
<dbReference type="Pfam" id="PF00891">
    <property type="entry name" value="Methyltransf_2"/>
    <property type="match status" value="1"/>
</dbReference>
<dbReference type="PROSITE" id="PS51683">
    <property type="entry name" value="SAM_OMT_II"/>
    <property type="match status" value="1"/>
</dbReference>
<feature type="region of interest" description="Disordered" evidence="4">
    <location>
        <begin position="1"/>
        <end position="41"/>
    </location>
</feature>
<keyword evidence="3" id="KW-0949">S-adenosyl-L-methionine</keyword>
<dbReference type="GO" id="GO:0032259">
    <property type="term" value="P:methylation"/>
    <property type="evidence" value="ECO:0007669"/>
    <property type="project" value="UniProtKB-KW"/>
</dbReference>
<keyword evidence="7" id="KW-1185">Reference proteome</keyword>
<dbReference type="GO" id="GO:0008171">
    <property type="term" value="F:O-methyltransferase activity"/>
    <property type="evidence" value="ECO:0007669"/>
    <property type="project" value="InterPro"/>
</dbReference>
<evidence type="ECO:0000256" key="4">
    <source>
        <dbReference type="SAM" id="MobiDB-lite"/>
    </source>
</evidence>
<dbReference type="Gene3D" id="3.40.50.150">
    <property type="entry name" value="Vaccinia Virus protein VP39"/>
    <property type="match status" value="1"/>
</dbReference>
<feature type="domain" description="O-methyltransferase C-terminal" evidence="5">
    <location>
        <begin position="43"/>
        <end position="271"/>
    </location>
</feature>
<feature type="compositionally biased region" description="Polar residues" evidence="4">
    <location>
        <begin position="1"/>
        <end position="18"/>
    </location>
</feature>
<dbReference type="PANTHER" id="PTHR43712:SF2">
    <property type="entry name" value="O-METHYLTRANSFERASE CICE"/>
    <property type="match status" value="1"/>
</dbReference>
<name>A0A8H6ZCT2_9AGAR</name>
<accession>A0A8H6ZCT2</accession>
<evidence type="ECO:0000259" key="5">
    <source>
        <dbReference type="Pfam" id="PF00891"/>
    </source>
</evidence>